<dbReference type="PROSITE" id="PS51007">
    <property type="entry name" value="CYTC"/>
    <property type="match status" value="1"/>
</dbReference>
<dbReference type="NCBIfam" id="NF045774">
    <property type="entry name" value="cytochro_C551"/>
    <property type="match status" value="1"/>
</dbReference>
<evidence type="ECO:0000256" key="2">
    <source>
        <dbReference type="ARBA" id="ARBA00022617"/>
    </source>
</evidence>
<dbReference type="PANTHER" id="PTHR37823:SF3">
    <property type="entry name" value="CYTOCHROME C-551"/>
    <property type="match status" value="1"/>
</dbReference>
<evidence type="ECO:0000256" key="7">
    <source>
        <dbReference type="SAM" id="SignalP"/>
    </source>
</evidence>
<dbReference type="Gene3D" id="1.10.760.10">
    <property type="entry name" value="Cytochrome c-like domain"/>
    <property type="match status" value="1"/>
</dbReference>
<dbReference type="PROSITE" id="PS51257">
    <property type="entry name" value="PROKAR_LIPOPROTEIN"/>
    <property type="match status" value="1"/>
</dbReference>
<dbReference type="PANTHER" id="PTHR37823">
    <property type="entry name" value="CYTOCHROME C-553-LIKE"/>
    <property type="match status" value="1"/>
</dbReference>
<keyword evidence="10" id="KW-1185">Reference proteome</keyword>
<keyword evidence="5 6" id="KW-0408">Iron</keyword>
<dbReference type="InterPro" id="IPR054782">
    <property type="entry name" value="Cytochro_C551"/>
</dbReference>
<organism evidence="9 10">
    <name type="scientific">Niallia oryzisoli</name>
    <dbReference type="NCBI Taxonomy" id="1737571"/>
    <lineage>
        <taxon>Bacteria</taxon>
        <taxon>Bacillati</taxon>
        <taxon>Bacillota</taxon>
        <taxon>Bacilli</taxon>
        <taxon>Bacillales</taxon>
        <taxon>Bacillaceae</taxon>
        <taxon>Niallia</taxon>
    </lineage>
</organism>
<evidence type="ECO:0000256" key="1">
    <source>
        <dbReference type="ARBA" id="ARBA00022448"/>
    </source>
</evidence>
<dbReference type="InterPro" id="IPR009056">
    <property type="entry name" value="Cyt_c-like_dom"/>
</dbReference>
<dbReference type="RefSeq" id="WP_338453355.1">
    <property type="nucleotide sequence ID" value="NZ_CP137640.1"/>
</dbReference>
<feature type="signal peptide" evidence="7">
    <location>
        <begin position="1"/>
        <end position="17"/>
    </location>
</feature>
<keyword evidence="3 6" id="KW-0479">Metal-binding</keyword>
<reference evidence="9 10" key="1">
    <citation type="submission" date="2023-10" db="EMBL/GenBank/DDBJ databases">
        <title>Niallia locisalis sp.nov. isolated from a salt pond sample.</title>
        <authorList>
            <person name="Li X.-J."/>
            <person name="Dong L."/>
        </authorList>
    </citation>
    <scope>NUCLEOTIDE SEQUENCE [LARGE SCALE GENOMIC DNA]</scope>
    <source>
        <strain evidence="9 10">DSM 29761</strain>
    </source>
</reference>
<dbReference type="InterPro" id="IPR036909">
    <property type="entry name" value="Cyt_c-like_dom_sf"/>
</dbReference>
<keyword evidence="2 6" id="KW-0349">Heme</keyword>
<evidence type="ECO:0000256" key="3">
    <source>
        <dbReference type="ARBA" id="ARBA00022723"/>
    </source>
</evidence>
<dbReference type="Pfam" id="PF13442">
    <property type="entry name" value="Cytochrome_CBB3"/>
    <property type="match status" value="1"/>
</dbReference>
<gene>
    <name evidence="9" type="ORF">R4Z09_25105</name>
</gene>
<evidence type="ECO:0000313" key="9">
    <source>
        <dbReference type="EMBL" id="WVX84481.1"/>
    </source>
</evidence>
<dbReference type="Proteomes" id="UP001357223">
    <property type="component" value="Chromosome"/>
</dbReference>
<dbReference type="EMBL" id="CP137640">
    <property type="protein sequence ID" value="WVX84481.1"/>
    <property type="molecule type" value="Genomic_DNA"/>
</dbReference>
<evidence type="ECO:0000256" key="4">
    <source>
        <dbReference type="ARBA" id="ARBA00022982"/>
    </source>
</evidence>
<sequence>MKGKLAALLVGTAIMLAACGGGEESSTSKSGEGATTDTAVANGEKIFTQKCSSCHGQNLEGGVGPELTTVGSRLSQADIETLIKDGKGAMPPGLIEGADATAVAEWLAAKK</sequence>
<evidence type="ECO:0000256" key="6">
    <source>
        <dbReference type="PROSITE-ProRule" id="PRU00433"/>
    </source>
</evidence>
<evidence type="ECO:0000259" key="8">
    <source>
        <dbReference type="PROSITE" id="PS51007"/>
    </source>
</evidence>
<name>A0ABZ2CMZ5_9BACI</name>
<keyword evidence="4" id="KW-0249">Electron transport</keyword>
<feature type="domain" description="Cytochrome c" evidence="8">
    <location>
        <begin position="38"/>
        <end position="111"/>
    </location>
</feature>
<evidence type="ECO:0000313" key="10">
    <source>
        <dbReference type="Proteomes" id="UP001357223"/>
    </source>
</evidence>
<dbReference type="PIRSF" id="PIRSF000025">
    <property type="entry name" value="Cytc_Bsub_c550"/>
    <property type="match status" value="1"/>
</dbReference>
<keyword evidence="7" id="KW-0732">Signal</keyword>
<dbReference type="InterPro" id="IPR012218">
    <property type="entry name" value="Cyt_c_BACSU-c550-type"/>
</dbReference>
<feature type="chain" id="PRO_5046135083" evidence="7">
    <location>
        <begin position="18"/>
        <end position="111"/>
    </location>
</feature>
<evidence type="ECO:0000256" key="5">
    <source>
        <dbReference type="ARBA" id="ARBA00023004"/>
    </source>
</evidence>
<keyword evidence="1" id="KW-0813">Transport</keyword>
<protein>
    <submittedName>
        <fullName evidence="9">Cytochrome c</fullName>
    </submittedName>
</protein>
<proteinExistence type="predicted"/>
<accession>A0ABZ2CMZ5</accession>
<dbReference type="SUPFAM" id="SSF46626">
    <property type="entry name" value="Cytochrome c"/>
    <property type="match status" value="1"/>
</dbReference>
<dbReference type="InterPro" id="IPR051811">
    <property type="entry name" value="Cytochrome_c550/c551-like"/>
</dbReference>